<evidence type="ECO:0008006" key="5">
    <source>
        <dbReference type="Google" id="ProtNLM"/>
    </source>
</evidence>
<keyword evidence="2" id="KW-0472">Membrane</keyword>
<evidence type="ECO:0000313" key="4">
    <source>
        <dbReference type="Proteomes" id="UP000469558"/>
    </source>
</evidence>
<evidence type="ECO:0000256" key="1">
    <source>
        <dbReference type="SAM" id="MobiDB-lite"/>
    </source>
</evidence>
<dbReference type="PANTHER" id="PTHR42069:SF1">
    <property type="entry name" value="MARVEL DOMAIN-CONTAINING PROTEIN"/>
    <property type="match status" value="1"/>
</dbReference>
<keyword evidence="2" id="KW-0812">Transmembrane</keyword>
<feature type="transmembrane region" description="Helical" evidence="2">
    <location>
        <begin position="66"/>
        <end position="86"/>
    </location>
</feature>
<feature type="region of interest" description="Disordered" evidence="1">
    <location>
        <begin position="1"/>
        <end position="35"/>
    </location>
</feature>
<dbReference type="OrthoDB" id="5371583at2759"/>
<evidence type="ECO:0000256" key="2">
    <source>
        <dbReference type="SAM" id="Phobius"/>
    </source>
</evidence>
<feature type="transmembrane region" description="Helical" evidence="2">
    <location>
        <begin position="140"/>
        <end position="159"/>
    </location>
</feature>
<sequence length="249" mass="27896">MNNYTVPGEGLPAGYTTPSQPYTSQYQSVPSKNEDLEAEKSALRKTLDEWKKKIKLLRMASRATSAVLNVLMFAFMAFVISTFLVTRDDAALGRNIWPQSPKTWPTYMLLAASLVTFVLSVFVLCFYAFCFRRASESWKLVVLTYVIHIGVWVVVATLYRTEKVTNDLWGWSCTDIATELQMKGGSKVDFQKLCKIQSASSIISYIETGLKVAYGIVYFIFYRKVRDVSAKRNLAGTVGEGALGLLNAL</sequence>
<protein>
    <recommendedName>
        <fullName evidence="5">MARVEL domain-containing protein</fullName>
    </recommendedName>
</protein>
<keyword evidence="2" id="KW-1133">Transmembrane helix</keyword>
<keyword evidence="4" id="KW-1185">Reference proteome</keyword>
<evidence type="ECO:0000313" key="3">
    <source>
        <dbReference type="EMBL" id="TVY62890.1"/>
    </source>
</evidence>
<accession>A0A8T9BUM6</accession>
<dbReference type="EMBL" id="QGMK01001868">
    <property type="protein sequence ID" value="TVY62890.1"/>
    <property type="molecule type" value="Genomic_DNA"/>
</dbReference>
<dbReference type="AlphaFoldDB" id="A0A8T9BUM6"/>
<feature type="transmembrane region" description="Helical" evidence="2">
    <location>
        <begin position="202"/>
        <end position="222"/>
    </location>
</feature>
<feature type="compositionally biased region" description="Polar residues" evidence="1">
    <location>
        <begin position="16"/>
        <end position="31"/>
    </location>
</feature>
<dbReference type="PANTHER" id="PTHR42069">
    <property type="entry name" value="HYPHAL ANASTAMOSIS-8 PROTEIN"/>
    <property type="match status" value="1"/>
</dbReference>
<dbReference type="Proteomes" id="UP000469558">
    <property type="component" value="Unassembled WGS sequence"/>
</dbReference>
<feature type="transmembrane region" description="Helical" evidence="2">
    <location>
        <begin position="106"/>
        <end position="128"/>
    </location>
</feature>
<reference evidence="3 4" key="1">
    <citation type="submission" date="2018-05" db="EMBL/GenBank/DDBJ databases">
        <title>Genome sequencing and assembly of the regulated plant pathogen Lachnellula willkommii and related sister species for the development of diagnostic species identification markers.</title>
        <authorList>
            <person name="Giroux E."/>
            <person name="Bilodeau G."/>
        </authorList>
    </citation>
    <scope>NUCLEOTIDE SEQUENCE [LARGE SCALE GENOMIC DNA]</scope>
    <source>
        <strain evidence="3 4">CBS 268.59</strain>
    </source>
</reference>
<comment type="caution">
    <text evidence="3">The sequence shown here is derived from an EMBL/GenBank/DDBJ whole genome shotgun (WGS) entry which is preliminary data.</text>
</comment>
<proteinExistence type="predicted"/>
<organism evidence="3 4">
    <name type="scientific">Lachnellula suecica</name>
    <dbReference type="NCBI Taxonomy" id="602035"/>
    <lineage>
        <taxon>Eukaryota</taxon>
        <taxon>Fungi</taxon>
        <taxon>Dikarya</taxon>
        <taxon>Ascomycota</taxon>
        <taxon>Pezizomycotina</taxon>
        <taxon>Leotiomycetes</taxon>
        <taxon>Helotiales</taxon>
        <taxon>Lachnaceae</taxon>
        <taxon>Lachnellula</taxon>
    </lineage>
</organism>
<gene>
    <name evidence="3" type="ORF">LSUE1_G009997</name>
</gene>
<name>A0A8T9BUM6_9HELO</name>